<keyword evidence="6" id="KW-1185">Reference proteome</keyword>
<protein>
    <recommendedName>
        <fullName evidence="7">GDSL esterase/lipase</fullName>
    </recommendedName>
</protein>
<evidence type="ECO:0000313" key="5">
    <source>
        <dbReference type="EMBL" id="CAL5098656.1"/>
    </source>
</evidence>
<proteinExistence type="inferred from homology"/>
<sequence length="352" mass="38139">MTTKQVVFSACVLLLLVVNGMQSDVVVECRPHPEHGHRNNKDRMLFVFGDSFVDAGNRPPSQTGPQWSYPYGISDSAHHKNPTGRFSDGLVQSDFLARILGRGDESPPPSRLREANKVDPAGVNFAMAGSGALVASPGEDSSSLATQVAQFRRLVKHGIVDDKDLDDSVALIAFSGLRDYRSVTVTTSNDQMKALVEQVTDAIVDSVKELQDSQGVSKVVVNSLPPIGCQPFRASMYNYAHCDGLGNTLSDMHNAALRRKLDALQLQDDVMVLDIHAAFADVVRNNYEPCCAETSGTGDGFCGQVDGNGNALYTLCADPANFFYWDAMHPTQAAWEAVMGNLQPDIQDFLGI</sequence>
<evidence type="ECO:0000256" key="4">
    <source>
        <dbReference type="SAM" id="SignalP"/>
    </source>
</evidence>
<evidence type="ECO:0008006" key="7">
    <source>
        <dbReference type="Google" id="ProtNLM"/>
    </source>
</evidence>
<dbReference type="GO" id="GO:0006629">
    <property type="term" value="P:lipid metabolic process"/>
    <property type="evidence" value="ECO:0007669"/>
    <property type="project" value="UniProtKB-KW"/>
</dbReference>
<reference evidence="5" key="1">
    <citation type="submission" date="2024-10" db="EMBL/GenBank/DDBJ databases">
        <authorList>
            <person name="Ryan C."/>
        </authorList>
    </citation>
    <scope>NUCLEOTIDE SEQUENCE [LARGE SCALE GENOMIC DNA]</scope>
</reference>
<accession>A0ABC9GPQ1</accession>
<dbReference type="EMBL" id="OZ075119">
    <property type="protein sequence ID" value="CAL5098656.1"/>
    <property type="molecule type" value="Genomic_DNA"/>
</dbReference>
<dbReference type="AlphaFoldDB" id="A0ABC9GPQ1"/>
<feature type="chain" id="PRO_5044885127" description="GDSL esterase/lipase" evidence="4">
    <location>
        <begin position="24"/>
        <end position="352"/>
    </location>
</feature>
<dbReference type="PANTHER" id="PTHR46020">
    <property type="entry name" value="OSJNBB0059K02.9 PROTEIN"/>
    <property type="match status" value="1"/>
</dbReference>
<dbReference type="Gene3D" id="3.40.50.1110">
    <property type="entry name" value="SGNH hydrolase"/>
    <property type="match status" value="1"/>
</dbReference>
<dbReference type="PANTHER" id="PTHR46020:SF15">
    <property type="entry name" value="SGNH HYDROLASE-TYPE ESTERASE DOMAIN-CONTAINING PROTEIN"/>
    <property type="match status" value="1"/>
</dbReference>
<dbReference type="Pfam" id="PF00657">
    <property type="entry name" value="Lipase_GDSL"/>
    <property type="match status" value="1"/>
</dbReference>
<keyword evidence="4" id="KW-0732">Signal</keyword>
<evidence type="ECO:0000256" key="3">
    <source>
        <dbReference type="ARBA" id="ARBA00023098"/>
    </source>
</evidence>
<dbReference type="Proteomes" id="UP001497457">
    <property type="component" value="Chromosome 9rd"/>
</dbReference>
<keyword evidence="3" id="KW-0443">Lipid metabolism</keyword>
<organism evidence="5 6">
    <name type="scientific">Urochloa decumbens</name>
    <dbReference type="NCBI Taxonomy" id="240449"/>
    <lineage>
        <taxon>Eukaryota</taxon>
        <taxon>Viridiplantae</taxon>
        <taxon>Streptophyta</taxon>
        <taxon>Embryophyta</taxon>
        <taxon>Tracheophyta</taxon>
        <taxon>Spermatophyta</taxon>
        <taxon>Magnoliopsida</taxon>
        <taxon>Liliopsida</taxon>
        <taxon>Poales</taxon>
        <taxon>Poaceae</taxon>
        <taxon>PACMAD clade</taxon>
        <taxon>Panicoideae</taxon>
        <taxon>Panicodae</taxon>
        <taxon>Paniceae</taxon>
        <taxon>Melinidinae</taxon>
        <taxon>Urochloa</taxon>
    </lineage>
</organism>
<name>A0ABC9GPQ1_9POAL</name>
<keyword evidence="2" id="KW-0378">Hydrolase</keyword>
<dbReference type="SUPFAM" id="SSF52266">
    <property type="entry name" value="SGNH hydrolase"/>
    <property type="match status" value="1"/>
</dbReference>
<evidence type="ECO:0000313" key="6">
    <source>
        <dbReference type="Proteomes" id="UP001497457"/>
    </source>
</evidence>
<dbReference type="InterPro" id="IPR036514">
    <property type="entry name" value="SGNH_hydro_sf"/>
</dbReference>
<evidence type="ECO:0000256" key="2">
    <source>
        <dbReference type="ARBA" id="ARBA00022801"/>
    </source>
</evidence>
<feature type="signal peptide" evidence="4">
    <location>
        <begin position="1"/>
        <end position="23"/>
    </location>
</feature>
<evidence type="ECO:0000256" key="1">
    <source>
        <dbReference type="ARBA" id="ARBA00008668"/>
    </source>
</evidence>
<dbReference type="GO" id="GO:0016787">
    <property type="term" value="F:hydrolase activity"/>
    <property type="evidence" value="ECO:0007669"/>
    <property type="project" value="UniProtKB-KW"/>
</dbReference>
<dbReference type="InterPro" id="IPR001087">
    <property type="entry name" value="GDSL"/>
</dbReference>
<gene>
    <name evidence="5" type="ORF">URODEC1_LOCUS118365</name>
</gene>
<comment type="similarity">
    <text evidence="1">Belongs to the 'GDSL' lipolytic enzyme family.</text>
</comment>